<dbReference type="Proteomes" id="UP001589755">
    <property type="component" value="Unassembled WGS sequence"/>
</dbReference>
<gene>
    <name evidence="3" type="ORF">ACFFJ2_02685</name>
</gene>
<evidence type="ECO:0000313" key="3">
    <source>
        <dbReference type="EMBL" id="MFC0207300.1"/>
    </source>
</evidence>
<dbReference type="Pfam" id="PF00723">
    <property type="entry name" value="Glyco_hydro_15"/>
    <property type="match status" value="1"/>
</dbReference>
<dbReference type="InterPro" id="IPR008928">
    <property type="entry name" value="6-hairpin_glycosidase_sf"/>
</dbReference>
<comment type="caution">
    <text evidence="3">The sequence shown here is derived from an EMBL/GenBank/DDBJ whole genome shotgun (WGS) entry which is preliminary data.</text>
</comment>
<dbReference type="GO" id="GO:0016787">
    <property type="term" value="F:hydrolase activity"/>
    <property type="evidence" value="ECO:0007669"/>
    <property type="project" value="UniProtKB-KW"/>
</dbReference>
<dbReference type="PANTHER" id="PTHR31616:SF0">
    <property type="entry name" value="GLUCAN 1,4-ALPHA-GLUCOSIDASE"/>
    <property type="match status" value="1"/>
</dbReference>
<dbReference type="InterPro" id="IPR045582">
    <property type="entry name" value="Trehalase-like_N"/>
</dbReference>
<evidence type="ECO:0000259" key="1">
    <source>
        <dbReference type="Pfam" id="PF00723"/>
    </source>
</evidence>
<organism evidence="3 4">
    <name type="scientific">Chelativorans intermedius</name>
    <dbReference type="NCBI Taxonomy" id="515947"/>
    <lineage>
        <taxon>Bacteria</taxon>
        <taxon>Pseudomonadati</taxon>
        <taxon>Pseudomonadota</taxon>
        <taxon>Alphaproteobacteria</taxon>
        <taxon>Hyphomicrobiales</taxon>
        <taxon>Phyllobacteriaceae</taxon>
        <taxon>Chelativorans</taxon>
    </lineage>
</organism>
<feature type="domain" description="GH15-like" evidence="1">
    <location>
        <begin position="219"/>
        <end position="580"/>
    </location>
</feature>
<dbReference type="EMBL" id="JBHLXD010000003">
    <property type="protein sequence ID" value="MFC0207300.1"/>
    <property type="molecule type" value="Genomic_DNA"/>
</dbReference>
<dbReference type="RefSeq" id="WP_261518555.1">
    <property type="nucleotide sequence ID" value="NZ_JAODNW010000001.1"/>
</dbReference>
<dbReference type="InterPro" id="IPR011613">
    <property type="entry name" value="GH15-like"/>
</dbReference>
<evidence type="ECO:0000313" key="4">
    <source>
        <dbReference type="Proteomes" id="UP001589755"/>
    </source>
</evidence>
<dbReference type="Pfam" id="PF19291">
    <property type="entry name" value="TREH_N"/>
    <property type="match status" value="1"/>
</dbReference>
<evidence type="ECO:0000259" key="2">
    <source>
        <dbReference type="Pfam" id="PF19291"/>
    </source>
</evidence>
<sequence>MTTLNLGVVGNCSFSALIDPKGRVVWCCLPRFDGDPVFNSLLRGEDDPGDGFFSIELEDLAETEQSYDPNTAVLTTRLHGAGGSLEIIDFAPRFFWRDRIFRPQTLVRRVRPISGTPRISIRMRPSFAYGTVPPQKTRGSNHVRYVGPEMTLRLTTDAPIDYVLDETCFNLSAPIDIVVGPDETLDASVSQIARDFQERTAGYWRNWVSNLALPFEWQDAVIRAAITLKLCTYEPTGAIIAAMTTSIPEAPNSGRNWDYRFCWVRDAFFVVRALNSLGTVQTMENYFRYLMDLVADANGGHLQPVFGIGRERQLTESILDNFSGYRGMGPVRRGNQAYEHYQHDAYGNVILGAAQIFFDRRIQMKPSITDFRLLETAGEQAYKVYNTPDAGMWELRSRSRVHTSSALMCWAACDRLAHIAAQLGEKARVTYWRNRADEIRERILAEAWSEKRKAFVESFGGETLDASVLLMAEVGFIDPRDPRFVSTVDQLEKVLATGPHMLRYEAADDFGKPEVSFNICAFWRLDALARIGRREEAREIFESLLKARNPLGMLSEDTHPVTGEMWGNYPQTYSMVGIINGARRLSAPWETVV</sequence>
<reference evidence="3 4" key="1">
    <citation type="submission" date="2024-09" db="EMBL/GenBank/DDBJ databases">
        <authorList>
            <person name="Sun Q."/>
            <person name="Mori K."/>
        </authorList>
    </citation>
    <scope>NUCLEOTIDE SEQUENCE [LARGE SCALE GENOMIC DNA]</scope>
    <source>
        <strain evidence="3 4">CCM 8543</strain>
    </source>
</reference>
<dbReference type="InterPro" id="IPR012341">
    <property type="entry name" value="6hp_glycosidase-like_sf"/>
</dbReference>
<keyword evidence="4" id="KW-1185">Reference proteome</keyword>
<keyword evidence="3" id="KW-0378">Hydrolase</keyword>
<feature type="domain" description="Trehalase-like N-terminal" evidence="2">
    <location>
        <begin position="8"/>
        <end position="155"/>
    </location>
</feature>
<name>A0ABV6D3T1_9HYPH</name>
<protein>
    <submittedName>
        <fullName evidence="3">Glycoside hydrolase family 15 protein</fullName>
    </submittedName>
</protein>
<dbReference type="Gene3D" id="1.50.10.10">
    <property type="match status" value="1"/>
</dbReference>
<dbReference type="PANTHER" id="PTHR31616">
    <property type="entry name" value="TREHALASE"/>
    <property type="match status" value="1"/>
</dbReference>
<dbReference type="SUPFAM" id="SSF48208">
    <property type="entry name" value="Six-hairpin glycosidases"/>
    <property type="match status" value="1"/>
</dbReference>
<accession>A0ABV6D3T1</accession>
<proteinExistence type="predicted"/>